<dbReference type="InterPro" id="IPR008928">
    <property type="entry name" value="6-hairpin_glycosidase_sf"/>
</dbReference>
<organism evidence="2 3">
    <name type="scientific">Rariglobus hedericola</name>
    <dbReference type="NCBI Taxonomy" id="2597822"/>
    <lineage>
        <taxon>Bacteria</taxon>
        <taxon>Pseudomonadati</taxon>
        <taxon>Verrucomicrobiota</taxon>
        <taxon>Opitutia</taxon>
        <taxon>Opitutales</taxon>
        <taxon>Opitutaceae</taxon>
        <taxon>Rariglobus</taxon>
    </lineage>
</organism>
<evidence type="ECO:0000313" key="2">
    <source>
        <dbReference type="EMBL" id="TSJ79650.1"/>
    </source>
</evidence>
<dbReference type="OrthoDB" id="9761875at2"/>
<dbReference type="InterPro" id="IPR054491">
    <property type="entry name" value="MGH1-like_GH"/>
</dbReference>
<dbReference type="PANTHER" id="PTHR34987:SF4">
    <property type="entry name" value="ALPHA-L-RHAMNOSIDASE C-TERMINAL DOMAIN-CONTAINING PROTEIN"/>
    <property type="match status" value="1"/>
</dbReference>
<dbReference type="GO" id="GO:0005975">
    <property type="term" value="P:carbohydrate metabolic process"/>
    <property type="evidence" value="ECO:0007669"/>
    <property type="project" value="InterPro"/>
</dbReference>
<accession>A0A556QSN7</accession>
<dbReference type="RefSeq" id="WP_144230191.1">
    <property type="nucleotide sequence ID" value="NZ_CBCRVV010000012.1"/>
</dbReference>
<dbReference type="SUPFAM" id="SSF48208">
    <property type="entry name" value="Six-hairpin glycosidases"/>
    <property type="match status" value="1"/>
</dbReference>
<dbReference type="AlphaFoldDB" id="A0A556QSN7"/>
<protein>
    <recommendedName>
        <fullName evidence="1">Mannosylglycerate hydrolase MGH1-like glycoside hydrolase domain-containing protein</fullName>
    </recommendedName>
</protein>
<name>A0A556QSN7_9BACT</name>
<sequence>MALSFATNALSLRSGDAQLDQAFRIAVGDLLGNVQPFKDGLLDAPAPCLIAGLEYVTPWTRDAAFNTWFALSRLAPGVARDTLLAVLERTDDGTVRIGGQYWDAIIWAQGAWEHYGVTNDRTFLALAFEAVSNSLTRFEAEEFDSADGLFRGGACFQDGVAGYPDYYAPQAGDPPFSGIHVWVEVAKIKRFPTGGGMPCKALSTNCLYYRAYRVALLMADALGVAPNASWEGKAQALRTAINTRFWSDELGRYRYLVDAPGNDDRQEGLGHAFALLFGVADEAQARRVFETIHLSAHGIPCVWPTYSRYAERGEYGRHSGPIWPQVNAAWALACVARGREDLARRELVSLAAKACRDGGFIEVFHPDTGQPYGGLQEHHERAGMEIYPVLQRQSWCASGYLAMVAALKLPSL</sequence>
<evidence type="ECO:0000313" key="3">
    <source>
        <dbReference type="Proteomes" id="UP000315648"/>
    </source>
</evidence>
<dbReference type="PANTHER" id="PTHR34987">
    <property type="entry name" value="C, PUTATIVE (AFU_ORTHOLOGUE AFUA_3G02880)-RELATED"/>
    <property type="match status" value="1"/>
</dbReference>
<feature type="domain" description="Mannosylglycerate hydrolase MGH1-like glycoside hydrolase" evidence="1">
    <location>
        <begin position="106"/>
        <end position="374"/>
    </location>
</feature>
<comment type="caution">
    <text evidence="2">The sequence shown here is derived from an EMBL/GenBank/DDBJ whole genome shotgun (WGS) entry which is preliminary data.</text>
</comment>
<dbReference type="Pfam" id="PF22422">
    <property type="entry name" value="MGH1-like_GH"/>
    <property type="match status" value="1"/>
</dbReference>
<dbReference type="Proteomes" id="UP000315648">
    <property type="component" value="Unassembled WGS sequence"/>
</dbReference>
<dbReference type="InterPro" id="IPR012341">
    <property type="entry name" value="6hp_glycosidase-like_sf"/>
</dbReference>
<keyword evidence="3" id="KW-1185">Reference proteome</keyword>
<proteinExistence type="predicted"/>
<evidence type="ECO:0000259" key="1">
    <source>
        <dbReference type="Pfam" id="PF22422"/>
    </source>
</evidence>
<dbReference type="EMBL" id="VMBG01000001">
    <property type="protein sequence ID" value="TSJ79650.1"/>
    <property type="molecule type" value="Genomic_DNA"/>
</dbReference>
<dbReference type="Gene3D" id="1.50.10.10">
    <property type="match status" value="1"/>
</dbReference>
<reference evidence="2 3" key="1">
    <citation type="submission" date="2019-07" db="EMBL/GenBank/DDBJ databases">
        <title>Description of 53C-WASEF.</title>
        <authorList>
            <person name="Pitt A."/>
            <person name="Hahn M.W."/>
        </authorList>
    </citation>
    <scope>NUCLEOTIDE SEQUENCE [LARGE SCALE GENOMIC DNA]</scope>
    <source>
        <strain evidence="2 3">53C-WASEF</strain>
    </source>
</reference>
<gene>
    <name evidence="2" type="ORF">FPL22_10295</name>
</gene>